<reference evidence="1" key="1">
    <citation type="journal article" date="2015" name="Nature">
        <title>Complex archaea that bridge the gap between prokaryotes and eukaryotes.</title>
        <authorList>
            <person name="Spang A."/>
            <person name="Saw J.H."/>
            <person name="Jorgensen S.L."/>
            <person name="Zaremba-Niedzwiedzka K."/>
            <person name="Martijn J."/>
            <person name="Lind A.E."/>
            <person name="van Eijk R."/>
            <person name="Schleper C."/>
            <person name="Guy L."/>
            <person name="Ettema T.J."/>
        </authorList>
    </citation>
    <scope>NUCLEOTIDE SEQUENCE</scope>
</reference>
<dbReference type="AlphaFoldDB" id="A0A0F9LCH1"/>
<comment type="caution">
    <text evidence="1">The sequence shown here is derived from an EMBL/GenBank/DDBJ whole genome shotgun (WGS) entry which is preliminary data.</text>
</comment>
<gene>
    <name evidence="1" type="ORF">LCGC14_1527090</name>
</gene>
<dbReference type="EMBL" id="LAZR01011400">
    <property type="protein sequence ID" value="KKM61900.1"/>
    <property type="molecule type" value="Genomic_DNA"/>
</dbReference>
<evidence type="ECO:0000313" key="1">
    <source>
        <dbReference type="EMBL" id="KKM61900.1"/>
    </source>
</evidence>
<protein>
    <submittedName>
        <fullName evidence="1">Uncharacterized protein</fullName>
    </submittedName>
</protein>
<proteinExistence type="predicted"/>
<name>A0A0F9LCH1_9ZZZZ</name>
<sequence length="169" mass="19495">MIINGYEIKIFLKFPLELFEILPEIPEIIPNLLLISKIYEEISISDLKSKIDTPAEILPILEDMILNGTIKARIKRNYLVFNNKYESNIDNRTKIEKEDKKVKSIGRKGRVKEISVINSIFEVSDKVVDPTLVSVMMPFSEEFNGVYQMIGSSCKFLDLKCSRAHFCFI</sequence>
<organism evidence="1">
    <name type="scientific">marine sediment metagenome</name>
    <dbReference type="NCBI Taxonomy" id="412755"/>
    <lineage>
        <taxon>unclassified sequences</taxon>
        <taxon>metagenomes</taxon>
        <taxon>ecological metagenomes</taxon>
    </lineage>
</organism>
<accession>A0A0F9LCH1</accession>